<protein>
    <submittedName>
        <fullName evidence="1">DNA-directed RNA polymerase specialized sigma24 family protein</fullName>
    </submittedName>
</protein>
<keyword evidence="1" id="KW-0240">DNA-directed RNA polymerase</keyword>
<sequence length="84" mass="9628">MFPFDLSQFLDRLLLVGHLRRRRRLHAMRIALNSLPTFHQTVFRLIRFEGLSSTAAAEQLGVSLLQVEDALADVLVALVEANRW</sequence>
<keyword evidence="1" id="KW-0804">Transcription</keyword>
<reference evidence="1 2" key="1">
    <citation type="submission" date="2020-08" db="EMBL/GenBank/DDBJ databases">
        <title>Genomic Encyclopedia of Type Strains, Phase IV (KMG-IV): sequencing the most valuable type-strain genomes for metagenomic binning, comparative biology and taxonomic classification.</title>
        <authorList>
            <person name="Goeker M."/>
        </authorList>
    </citation>
    <scope>NUCLEOTIDE SEQUENCE [LARGE SCALE GENOMIC DNA]</scope>
    <source>
        <strain evidence="1 2">DSM 14552</strain>
    </source>
</reference>
<dbReference type="Gene3D" id="1.10.10.10">
    <property type="entry name" value="Winged helix-like DNA-binding domain superfamily/Winged helix DNA-binding domain"/>
    <property type="match status" value="1"/>
</dbReference>
<dbReference type="AlphaFoldDB" id="A0A7W6EWD6"/>
<accession>A0A7W6EWD6</accession>
<keyword evidence="2" id="KW-1185">Reference proteome</keyword>
<evidence type="ECO:0000313" key="1">
    <source>
        <dbReference type="EMBL" id="MBB3860885.1"/>
    </source>
</evidence>
<organism evidence="1 2">
    <name type="scientific">Novosphingobium hassiacum</name>
    <dbReference type="NCBI Taxonomy" id="173676"/>
    <lineage>
        <taxon>Bacteria</taxon>
        <taxon>Pseudomonadati</taxon>
        <taxon>Pseudomonadota</taxon>
        <taxon>Alphaproteobacteria</taxon>
        <taxon>Sphingomonadales</taxon>
        <taxon>Sphingomonadaceae</taxon>
        <taxon>Novosphingobium</taxon>
    </lineage>
</organism>
<dbReference type="InterPro" id="IPR013324">
    <property type="entry name" value="RNA_pol_sigma_r3/r4-like"/>
</dbReference>
<dbReference type="GO" id="GO:0000428">
    <property type="term" value="C:DNA-directed RNA polymerase complex"/>
    <property type="evidence" value="ECO:0007669"/>
    <property type="project" value="UniProtKB-KW"/>
</dbReference>
<proteinExistence type="predicted"/>
<dbReference type="Proteomes" id="UP000562395">
    <property type="component" value="Unassembled WGS sequence"/>
</dbReference>
<dbReference type="SUPFAM" id="SSF88659">
    <property type="entry name" value="Sigma3 and sigma4 domains of RNA polymerase sigma factors"/>
    <property type="match status" value="1"/>
</dbReference>
<evidence type="ECO:0000313" key="2">
    <source>
        <dbReference type="Proteomes" id="UP000562395"/>
    </source>
</evidence>
<dbReference type="InterPro" id="IPR036388">
    <property type="entry name" value="WH-like_DNA-bd_sf"/>
</dbReference>
<name>A0A7W6EWD6_9SPHN</name>
<gene>
    <name evidence="1" type="ORF">GGQ88_002154</name>
</gene>
<dbReference type="EMBL" id="JACICY010000004">
    <property type="protein sequence ID" value="MBB3860885.1"/>
    <property type="molecule type" value="Genomic_DNA"/>
</dbReference>
<dbReference type="RefSeq" id="WP_183613131.1">
    <property type="nucleotide sequence ID" value="NZ_JACICY010000004.1"/>
</dbReference>
<comment type="caution">
    <text evidence="1">The sequence shown here is derived from an EMBL/GenBank/DDBJ whole genome shotgun (WGS) entry which is preliminary data.</text>
</comment>